<protein>
    <submittedName>
        <fullName evidence="2">Uncharacterized protein</fullName>
    </submittedName>
</protein>
<sequence>MAHIMVLATTPHIQAPHQTPYRAPSSPTTPNSEVHASRSVEIRHESARLSIAAVITVGPLLEVRSIRYVCLTSTSSSALLLLGRLGQEIGDLVNVQARLSLRPQGTSTGDDDMDIRSMTTVETNVDNNGEDEETELDEDEEEVHQPELDEVLDIITSTVSSTMVALATKYHHSFKTAGPTVQTTETTSRRKVVAVRMSEHSVIGIVTVVLG</sequence>
<keyword evidence="3" id="KW-1185">Reference proteome</keyword>
<evidence type="ECO:0000313" key="3">
    <source>
        <dbReference type="Proteomes" id="UP000182658"/>
    </source>
</evidence>
<organism evidence="2 3">
    <name type="scientific">Coniochaeta ligniaria NRRL 30616</name>
    <dbReference type="NCBI Taxonomy" id="1408157"/>
    <lineage>
        <taxon>Eukaryota</taxon>
        <taxon>Fungi</taxon>
        <taxon>Dikarya</taxon>
        <taxon>Ascomycota</taxon>
        <taxon>Pezizomycotina</taxon>
        <taxon>Sordariomycetes</taxon>
        <taxon>Sordariomycetidae</taxon>
        <taxon>Coniochaetales</taxon>
        <taxon>Coniochaetaceae</taxon>
        <taxon>Coniochaeta</taxon>
    </lineage>
</organism>
<name>A0A1J7I7A1_9PEZI</name>
<dbReference type="EMBL" id="KV875107">
    <property type="protein sequence ID" value="OIW23374.1"/>
    <property type="molecule type" value="Genomic_DNA"/>
</dbReference>
<proteinExistence type="predicted"/>
<evidence type="ECO:0000313" key="2">
    <source>
        <dbReference type="EMBL" id="OIW23374.1"/>
    </source>
</evidence>
<reference evidence="2 3" key="1">
    <citation type="submission" date="2016-10" db="EMBL/GenBank/DDBJ databases">
        <title>Draft genome sequence of Coniochaeta ligniaria NRRL30616, a lignocellulolytic fungus for bioabatement of inhibitors in plant biomass hydrolysates.</title>
        <authorList>
            <consortium name="DOE Joint Genome Institute"/>
            <person name="Jimenez D.J."/>
            <person name="Hector R.E."/>
            <person name="Riley R."/>
            <person name="Sun H."/>
            <person name="Grigoriev I.V."/>
            <person name="Van Elsas J.D."/>
            <person name="Nichols N.N."/>
        </authorList>
    </citation>
    <scope>NUCLEOTIDE SEQUENCE [LARGE SCALE GENOMIC DNA]</scope>
    <source>
        <strain evidence="2 3">NRRL 30616</strain>
    </source>
</reference>
<evidence type="ECO:0000256" key="1">
    <source>
        <dbReference type="SAM" id="MobiDB-lite"/>
    </source>
</evidence>
<dbReference type="Proteomes" id="UP000182658">
    <property type="component" value="Unassembled WGS sequence"/>
</dbReference>
<dbReference type="AlphaFoldDB" id="A0A1J7I7A1"/>
<feature type="compositionally biased region" description="Acidic residues" evidence="1">
    <location>
        <begin position="128"/>
        <end position="143"/>
    </location>
</feature>
<dbReference type="InParanoid" id="A0A1J7I7A1"/>
<accession>A0A1J7I7A1</accession>
<gene>
    <name evidence="2" type="ORF">CONLIGDRAFT_686820</name>
</gene>
<feature type="region of interest" description="Disordered" evidence="1">
    <location>
        <begin position="121"/>
        <end position="143"/>
    </location>
</feature>